<dbReference type="AlphaFoldDB" id="A0A0R1XHE7"/>
<organism evidence="2 3">
    <name type="scientific">Limosilactobacillus panis DSM 6035</name>
    <dbReference type="NCBI Taxonomy" id="1423782"/>
    <lineage>
        <taxon>Bacteria</taxon>
        <taxon>Bacillati</taxon>
        <taxon>Bacillota</taxon>
        <taxon>Bacilli</taxon>
        <taxon>Lactobacillales</taxon>
        <taxon>Lactobacillaceae</taxon>
        <taxon>Limosilactobacillus</taxon>
    </lineage>
</organism>
<gene>
    <name evidence="2" type="ORF">FD32_GL000198</name>
</gene>
<dbReference type="InterPro" id="IPR027417">
    <property type="entry name" value="P-loop_NTPase"/>
</dbReference>
<name>A0A0R1XHE7_9LACO</name>
<dbReference type="RefSeq" id="WP_047768313.1">
    <property type="nucleotide sequence ID" value="NZ_AZGM01000071.1"/>
</dbReference>
<dbReference type="Pfam" id="PF13173">
    <property type="entry name" value="AAA_14"/>
    <property type="match status" value="1"/>
</dbReference>
<accession>A0A0R1XHE7</accession>
<sequence length="394" mass="44980">MFARSFQLDQLRKSKCDSTIKIIFGIRRSGKSTLINQYQAWLKQDGISCRQIKTIDFEQDLNFFALNITTIVNKIKKSLIKEQVNYLFLDELESLPNYQQLVRQLVKLTNVDLYITGSDHQICKLAQHFPSQLIAVRPFRFHEFIDFHHQPADFTSLYHYLNRGGFPFVQNIRDDASVRNYSEDVLNTIILKGLMQHPGLVNPNLLKHLITFLAHHPGVPINVSQAVAALQERNIQVSNKTLASYLAFVQEGFLFTACPELNLTTGTVKKTNVQYFPVDPGFRCLLTNHQGALSATNLTMLVYNELTARGFQVYSGQKGRHPVTFIATRGTKRLFFQFNFSFLNQAAYDRAINGLRHLPATAERTLIIAKPGDHAWGKDEEFAAISLLDWLVNE</sequence>
<feature type="domain" description="AAA" evidence="1">
    <location>
        <begin position="19"/>
        <end position="144"/>
    </location>
</feature>
<reference evidence="2 3" key="1">
    <citation type="journal article" date="2015" name="Genome Announc.">
        <title>Expanding the biotechnology potential of lactobacilli through comparative genomics of 213 strains and associated genera.</title>
        <authorList>
            <person name="Sun Z."/>
            <person name="Harris H.M."/>
            <person name="McCann A."/>
            <person name="Guo C."/>
            <person name="Argimon S."/>
            <person name="Zhang W."/>
            <person name="Yang X."/>
            <person name="Jeffery I.B."/>
            <person name="Cooney J.C."/>
            <person name="Kagawa T.F."/>
            <person name="Liu W."/>
            <person name="Song Y."/>
            <person name="Salvetti E."/>
            <person name="Wrobel A."/>
            <person name="Rasinkangas P."/>
            <person name="Parkhill J."/>
            <person name="Rea M.C."/>
            <person name="O'Sullivan O."/>
            <person name="Ritari J."/>
            <person name="Douillard F.P."/>
            <person name="Paul Ross R."/>
            <person name="Yang R."/>
            <person name="Briner A.E."/>
            <person name="Felis G.E."/>
            <person name="de Vos W.M."/>
            <person name="Barrangou R."/>
            <person name="Klaenhammer T.R."/>
            <person name="Caufield P.W."/>
            <person name="Cui Y."/>
            <person name="Zhang H."/>
            <person name="O'Toole P.W."/>
        </authorList>
    </citation>
    <scope>NUCLEOTIDE SEQUENCE [LARGE SCALE GENOMIC DNA]</scope>
    <source>
        <strain evidence="2 3">DSM 6035</strain>
    </source>
</reference>
<dbReference type="PANTHER" id="PTHR33295:SF18">
    <property type="entry name" value="AAA+ ATPASE DOMAIN-CONTAINING PROTEIN"/>
    <property type="match status" value="1"/>
</dbReference>
<evidence type="ECO:0000259" key="1">
    <source>
        <dbReference type="Pfam" id="PF13173"/>
    </source>
</evidence>
<dbReference type="SUPFAM" id="SSF52540">
    <property type="entry name" value="P-loop containing nucleoside triphosphate hydrolases"/>
    <property type="match status" value="1"/>
</dbReference>
<dbReference type="InterPro" id="IPR041682">
    <property type="entry name" value="AAA_14"/>
</dbReference>
<evidence type="ECO:0000313" key="3">
    <source>
        <dbReference type="Proteomes" id="UP000051412"/>
    </source>
</evidence>
<dbReference type="PANTHER" id="PTHR33295">
    <property type="entry name" value="ATPASE"/>
    <property type="match status" value="1"/>
</dbReference>
<dbReference type="OrthoDB" id="9801684at2"/>
<dbReference type="EMBL" id="AZGM01000071">
    <property type="protein sequence ID" value="KRM26870.1"/>
    <property type="molecule type" value="Genomic_DNA"/>
</dbReference>
<evidence type="ECO:0000313" key="2">
    <source>
        <dbReference type="EMBL" id="KRM26870.1"/>
    </source>
</evidence>
<comment type="caution">
    <text evidence="2">The sequence shown here is derived from an EMBL/GenBank/DDBJ whole genome shotgun (WGS) entry which is preliminary data.</text>
</comment>
<dbReference type="Proteomes" id="UP000051412">
    <property type="component" value="Unassembled WGS sequence"/>
</dbReference>
<protein>
    <recommendedName>
        <fullName evidence="1">AAA domain-containing protein</fullName>
    </recommendedName>
</protein>
<dbReference type="PATRIC" id="fig|1423782.4.peg.199"/>
<keyword evidence="3" id="KW-1185">Reference proteome</keyword>
<proteinExistence type="predicted"/>